<keyword evidence="3" id="KW-1185">Reference proteome</keyword>
<name>D7C9L1_STRBB</name>
<feature type="region of interest" description="Disordered" evidence="1">
    <location>
        <begin position="1"/>
        <end position="42"/>
    </location>
</feature>
<dbReference type="EMBL" id="CP002047">
    <property type="protein sequence ID" value="ADI12723.1"/>
    <property type="molecule type" value="Genomic_DNA"/>
</dbReference>
<evidence type="ECO:0000313" key="2">
    <source>
        <dbReference type="EMBL" id="ADI12723.1"/>
    </source>
</evidence>
<dbReference type="AlphaFoldDB" id="D7C9L1"/>
<gene>
    <name evidence="2" type="ordered locus">SBI_09605</name>
</gene>
<evidence type="ECO:0008006" key="4">
    <source>
        <dbReference type="Google" id="ProtNLM"/>
    </source>
</evidence>
<evidence type="ECO:0000313" key="3">
    <source>
        <dbReference type="Proteomes" id="UP000000377"/>
    </source>
</evidence>
<dbReference type="HOGENOM" id="CLU_1609807_0_0_11"/>
<dbReference type="eggNOG" id="COG1609">
    <property type="taxonomic scope" value="Bacteria"/>
</dbReference>
<accession>D7C9L1</accession>
<proteinExistence type="predicted"/>
<dbReference type="KEGG" id="sbh:SBI_09605"/>
<feature type="compositionally biased region" description="Pro residues" evidence="1">
    <location>
        <begin position="25"/>
        <end position="36"/>
    </location>
</feature>
<reference evidence="2 3" key="1">
    <citation type="journal article" date="2010" name="J. Bacteriol.">
        <title>Genome sequence of the milbemycin-producing bacterium Streptomyces bingchenggensis.</title>
        <authorList>
            <person name="Wang X.J."/>
            <person name="Yan Y.J."/>
            <person name="Zhang B."/>
            <person name="An J."/>
            <person name="Wang J.J."/>
            <person name="Tian J."/>
            <person name="Jiang L."/>
            <person name="Chen Y.H."/>
            <person name="Huang S.X."/>
            <person name="Yin M."/>
            <person name="Zhang J."/>
            <person name="Gao A.L."/>
            <person name="Liu C.X."/>
            <person name="Zhu Z.X."/>
            <person name="Xiang W.S."/>
        </authorList>
    </citation>
    <scope>NUCLEOTIDE SEQUENCE [LARGE SCALE GENOMIC DNA]</scope>
    <source>
        <strain evidence="2 3">BCW-1</strain>
    </source>
</reference>
<sequence>MREAARRNGSIERRDRASGRLHHPQPAPAIPAPRDPQTPTSEWDQALLSDPALTGLSPHQLHHLAQALASEGDTQRGRPPRLAFPEQVLATVLHLRVALAAEPLAVLFGSSRTAMHRTLLKIRRLLETHSIVIPPATTPPTTLAALQARVIAQSSHPNSKIKTTR</sequence>
<organism evidence="2 3">
    <name type="scientific">Streptomyces bingchenggensis (strain BCW-1)</name>
    <dbReference type="NCBI Taxonomy" id="749414"/>
    <lineage>
        <taxon>Bacteria</taxon>
        <taxon>Bacillati</taxon>
        <taxon>Actinomycetota</taxon>
        <taxon>Actinomycetes</taxon>
        <taxon>Kitasatosporales</taxon>
        <taxon>Streptomycetaceae</taxon>
        <taxon>Streptomyces</taxon>
    </lineage>
</organism>
<dbReference type="Proteomes" id="UP000000377">
    <property type="component" value="Chromosome"/>
</dbReference>
<evidence type="ECO:0000256" key="1">
    <source>
        <dbReference type="SAM" id="MobiDB-lite"/>
    </source>
</evidence>
<feature type="compositionally biased region" description="Basic and acidic residues" evidence="1">
    <location>
        <begin position="1"/>
        <end position="18"/>
    </location>
</feature>
<dbReference type="PATRIC" id="fig|749414.3.peg.9890"/>
<protein>
    <recommendedName>
        <fullName evidence="4">Transposase Helix-turn-helix domain-containing protein</fullName>
    </recommendedName>
</protein>